<sequence length="122" mass="13824">MIGKIRGRKDYERYFYQDGRPKQAEPDPQFKPPVFVTLLAICPICNKPKANWLCVGDLGRGRECGLVICESHITWRMSGNGHAVDRCPQCVSLHENNHRRLTESEEALKCPVCGILKSSLLK</sequence>
<reference evidence="1 2" key="1">
    <citation type="journal article" date="2015" name="Nature">
        <title>rRNA introns, odd ribosomes, and small enigmatic genomes across a large radiation of phyla.</title>
        <authorList>
            <person name="Brown C.T."/>
            <person name="Hug L.A."/>
            <person name="Thomas B.C."/>
            <person name="Sharon I."/>
            <person name="Castelle C.J."/>
            <person name="Singh A."/>
            <person name="Wilkins M.J."/>
            <person name="Williams K.H."/>
            <person name="Banfield J.F."/>
        </authorList>
    </citation>
    <scope>NUCLEOTIDE SEQUENCE [LARGE SCALE GENOMIC DNA]</scope>
</reference>
<organism evidence="1 2">
    <name type="scientific">Berkelbacteria bacterium GW2011_GWA2_38_9</name>
    <dbReference type="NCBI Taxonomy" id="1618334"/>
    <lineage>
        <taxon>Bacteria</taxon>
        <taxon>Candidatus Berkelbacteria</taxon>
    </lineage>
</organism>
<dbReference type="EMBL" id="LBVO01000008">
    <property type="protein sequence ID" value="KKQ90314.1"/>
    <property type="molecule type" value="Genomic_DNA"/>
</dbReference>
<gene>
    <name evidence="1" type="ORF">UT11_C0008G0002</name>
</gene>
<protein>
    <submittedName>
        <fullName evidence="1">Uncharacterized protein</fullName>
    </submittedName>
</protein>
<proteinExistence type="predicted"/>
<comment type="caution">
    <text evidence="1">The sequence shown here is derived from an EMBL/GenBank/DDBJ whole genome shotgun (WGS) entry which is preliminary data.</text>
</comment>
<evidence type="ECO:0000313" key="1">
    <source>
        <dbReference type="EMBL" id="KKQ90314.1"/>
    </source>
</evidence>
<evidence type="ECO:0000313" key="2">
    <source>
        <dbReference type="Proteomes" id="UP000033934"/>
    </source>
</evidence>
<dbReference type="Proteomes" id="UP000033934">
    <property type="component" value="Unassembled WGS sequence"/>
</dbReference>
<name>A0A0G0NWU2_9BACT</name>
<dbReference type="AlphaFoldDB" id="A0A0G0NWU2"/>
<accession>A0A0G0NWU2</accession>